<feature type="compositionally biased region" description="Basic residues" evidence="1">
    <location>
        <begin position="10"/>
        <end position="24"/>
    </location>
</feature>
<evidence type="ECO:0008006" key="4">
    <source>
        <dbReference type="Google" id="ProtNLM"/>
    </source>
</evidence>
<dbReference type="InterPro" id="IPR021513">
    <property type="entry name" value="Phage_RSL1_Orf186"/>
</dbReference>
<evidence type="ECO:0000256" key="1">
    <source>
        <dbReference type="SAM" id="MobiDB-lite"/>
    </source>
</evidence>
<dbReference type="Pfam" id="PF11373">
    <property type="entry name" value="DUF3175"/>
    <property type="match status" value="1"/>
</dbReference>
<accession>A0ABM8XCK6</accession>
<feature type="region of interest" description="Disordered" evidence="1">
    <location>
        <begin position="1"/>
        <end position="39"/>
    </location>
</feature>
<reference evidence="2 3" key="1">
    <citation type="submission" date="2021-08" db="EMBL/GenBank/DDBJ databases">
        <authorList>
            <person name="Peeters C."/>
        </authorList>
    </citation>
    <scope>NUCLEOTIDE SEQUENCE [LARGE SCALE GENOMIC DNA]</scope>
    <source>
        <strain evidence="2 3">LMG 23994</strain>
    </source>
</reference>
<organism evidence="2 3">
    <name type="scientific">Cupriavidus pinatubonensis</name>
    <dbReference type="NCBI Taxonomy" id="248026"/>
    <lineage>
        <taxon>Bacteria</taxon>
        <taxon>Pseudomonadati</taxon>
        <taxon>Pseudomonadota</taxon>
        <taxon>Betaproteobacteria</taxon>
        <taxon>Burkholderiales</taxon>
        <taxon>Burkholderiaceae</taxon>
        <taxon>Cupriavidus</taxon>
    </lineage>
</organism>
<evidence type="ECO:0000313" key="3">
    <source>
        <dbReference type="Proteomes" id="UP000701702"/>
    </source>
</evidence>
<feature type="compositionally biased region" description="Basic and acidic residues" evidence="1">
    <location>
        <begin position="27"/>
        <end position="39"/>
    </location>
</feature>
<keyword evidence="3" id="KW-1185">Reference proteome</keyword>
<name>A0ABM8XCK6_9BURK</name>
<proteinExistence type="predicted"/>
<dbReference type="EMBL" id="CAJZAF010000020">
    <property type="protein sequence ID" value="CAG9177732.1"/>
    <property type="molecule type" value="Genomic_DNA"/>
</dbReference>
<dbReference type="Proteomes" id="UP000701702">
    <property type="component" value="Unassembled WGS sequence"/>
</dbReference>
<comment type="caution">
    <text evidence="2">The sequence shown here is derived from an EMBL/GenBank/DDBJ whole genome shotgun (WGS) entry which is preliminary data.</text>
</comment>
<gene>
    <name evidence="2" type="ORF">LMG23994_03721</name>
</gene>
<protein>
    <recommendedName>
        <fullName evidence="4">DUF3175 domain-containing protein</fullName>
    </recommendedName>
</protein>
<dbReference type="RefSeq" id="WP_224004233.1">
    <property type="nucleotide sequence ID" value="NZ_CAJZAF010000020.1"/>
</dbReference>
<evidence type="ECO:0000313" key="2">
    <source>
        <dbReference type="EMBL" id="CAG9177732.1"/>
    </source>
</evidence>
<sequence length="109" mass="12565">MAAARSARQTSKHRRHGRHVRRWSKQVSERSDSLDLEPDIFKHTDPKEIAASLKRSAEHSRRRKGTAYQSAMSMLNFYINRAGCNLSRTQRVTLQRAKGELREAFGRTA</sequence>